<evidence type="ECO:0000256" key="3">
    <source>
        <dbReference type="ARBA" id="ARBA00022737"/>
    </source>
</evidence>
<dbReference type="GO" id="GO:0009408">
    <property type="term" value="P:response to heat"/>
    <property type="evidence" value="ECO:0007669"/>
    <property type="project" value="TreeGrafter"/>
</dbReference>
<dbReference type="Proteomes" id="UP001280121">
    <property type="component" value="Unassembled WGS sequence"/>
</dbReference>
<dbReference type="GO" id="GO:0005737">
    <property type="term" value="C:cytoplasm"/>
    <property type="evidence" value="ECO:0007669"/>
    <property type="project" value="TreeGrafter"/>
</dbReference>
<evidence type="ECO:0000313" key="8">
    <source>
        <dbReference type="EMBL" id="KAK2664590.1"/>
    </source>
</evidence>
<gene>
    <name evidence="8" type="ORF">Ddye_003164</name>
</gene>
<keyword evidence="4 7" id="KW-0106">Calcium</keyword>
<reference evidence="8" key="1">
    <citation type="journal article" date="2023" name="Plant J.">
        <title>Genome sequences and population genomics provide insights into the demographic history, inbreeding, and mutation load of two 'living fossil' tree species of Dipteronia.</title>
        <authorList>
            <person name="Feng Y."/>
            <person name="Comes H.P."/>
            <person name="Chen J."/>
            <person name="Zhu S."/>
            <person name="Lu R."/>
            <person name="Zhang X."/>
            <person name="Li P."/>
            <person name="Qiu J."/>
            <person name="Olsen K.M."/>
            <person name="Qiu Y."/>
        </authorList>
    </citation>
    <scope>NUCLEOTIDE SEQUENCE</scope>
    <source>
        <strain evidence="8">KIB01</strain>
    </source>
</reference>
<keyword evidence="2" id="KW-0479">Metal-binding</keyword>
<dbReference type="GO" id="GO:0009409">
    <property type="term" value="P:response to cold"/>
    <property type="evidence" value="ECO:0007669"/>
    <property type="project" value="TreeGrafter"/>
</dbReference>
<dbReference type="PRINTS" id="PR00196">
    <property type="entry name" value="ANNEXIN"/>
</dbReference>
<organism evidence="8 9">
    <name type="scientific">Dipteronia dyeriana</name>
    <dbReference type="NCBI Taxonomy" id="168575"/>
    <lineage>
        <taxon>Eukaryota</taxon>
        <taxon>Viridiplantae</taxon>
        <taxon>Streptophyta</taxon>
        <taxon>Embryophyta</taxon>
        <taxon>Tracheophyta</taxon>
        <taxon>Spermatophyta</taxon>
        <taxon>Magnoliopsida</taxon>
        <taxon>eudicotyledons</taxon>
        <taxon>Gunneridae</taxon>
        <taxon>Pentapetalae</taxon>
        <taxon>rosids</taxon>
        <taxon>malvids</taxon>
        <taxon>Sapindales</taxon>
        <taxon>Sapindaceae</taxon>
        <taxon>Hippocastanoideae</taxon>
        <taxon>Acereae</taxon>
        <taxon>Dipteronia</taxon>
    </lineage>
</organism>
<dbReference type="Gene3D" id="1.10.220.10">
    <property type="entry name" value="Annexin"/>
    <property type="match status" value="4"/>
</dbReference>
<protein>
    <recommendedName>
        <fullName evidence="7">Annexin</fullName>
    </recommendedName>
</protein>
<dbReference type="AlphaFoldDB" id="A0AAD9XS69"/>
<dbReference type="GO" id="GO:0005509">
    <property type="term" value="F:calcium ion binding"/>
    <property type="evidence" value="ECO:0007669"/>
    <property type="project" value="InterPro"/>
</dbReference>
<proteinExistence type="inferred from homology"/>
<dbReference type="Pfam" id="PF00191">
    <property type="entry name" value="Annexin"/>
    <property type="match status" value="4"/>
</dbReference>
<dbReference type="SMART" id="SM00335">
    <property type="entry name" value="ANX"/>
    <property type="match status" value="4"/>
</dbReference>
<dbReference type="EMBL" id="JANJYI010000001">
    <property type="protein sequence ID" value="KAK2664590.1"/>
    <property type="molecule type" value="Genomic_DNA"/>
</dbReference>
<dbReference type="InterPro" id="IPR018502">
    <property type="entry name" value="Annexin_repeat"/>
</dbReference>
<dbReference type="InterPro" id="IPR037104">
    <property type="entry name" value="Annexin_sf"/>
</dbReference>
<comment type="similarity">
    <text evidence="1 7">Belongs to the annexin family.</text>
</comment>
<dbReference type="GO" id="GO:0005886">
    <property type="term" value="C:plasma membrane"/>
    <property type="evidence" value="ECO:0007669"/>
    <property type="project" value="TreeGrafter"/>
</dbReference>
<dbReference type="GO" id="GO:0009414">
    <property type="term" value="P:response to water deprivation"/>
    <property type="evidence" value="ECO:0007669"/>
    <property type="project" value="TreeGrafter"/>
</dbReference>
<comment type="domain">
    <text evidence="7">A pair of annexin repeats may form one binding site for calcium and phospholipid.</text>
</comment>
<dbReference type="GO" id="GO:0009651">
    <property type="term" value="P:response to salt stress"/>
    <property type="evidence" value="ECO:0007669"/>
    <property type="project" value="TreeGrafter"/>
</dbReference>
<evidence type="ECO:0000256" key="5">
    <source>
        <dbReference type="ARBA" id="ARBA00023216"/>
    </source>
</evidence>
<evidence type="ECO:0000256" key="1">
    <source>
        <dbReference type="ARBA" id="ARBA00007831"/>
    </source>
</evidence>
<keyword evidence="9" id="KW-1185">Reference proteome</keyword>
<dbReference type="PANTHER" id="PTHR10502:SF102">
    <property type="entry name" value="ANNEXIN B11"/>
    <property type="match status" value="1"/>
</dbReference>
<dbReference type="FunFam" id="1.10.220.10:FF:000002">
    <property type="entry name" value="Annexin"/>
    <property type="match status" value="1"/>
</dbReference>
<keyword evidence="3 7" id="KW-0677">Repeat</keyword>
<dbReference type="PANTHER" id="PTHR10502">
    <property type="entry name" value="ANNEXIN"/>
    <property type="match status" value="1"/>
</dbReference>
<dbReference type="GO" id="GO:0001786">
    <property type="term" value="F:phosphatidylserine binding"/>
    <property type="evidence" value="ECO:0007669"/>
    <property type="project" value="TreeGrafter"/>
</dbReference>
<dbReference type="FunFam" id="1.10.220.10:FF:000008">
    <property type="entry name" value="Annexin"/>
    <property type="match status" value="1"/>
</dbReference>
<evidence type="ECO:0000313" key="9">
    <source>
        <dbReference type="Proteomes" id="UP001280121"/>
    </source>
</evidence>
<dbReference type="GO" id="GO:0005544">
    <property type="term" value="F:calcium-dependent phospholipid binding"/>
    <property type="evidence" value="ECO:0007669"/>
    <property type="project" value="UniProtKB-KW"/>
</dbReference>
<evidence type="ECO:0000256" key="4">
    <source>
        <dbReference type="ARBA" id="ARBA00022837"/>
    </source>
</evidence>
<dbReference type="SUPFAM" id="SSF47874">
    <property type="entry name" value="Annexin"/>
    <property type="match status" value="1"/>
</dbReference>
<evidence type="ECO:0000256" key="7">
    <source>
        <dbReference type="RuleBase" id="RU003540"/>
    </source>
</evidence>
<keyword evidence="6 7" id="KW-0111">Calcium/phospholipid-binding</keyword>
<name>A0AAD9XS69_9ROSI</name>
<comment type="caution">
    <text evidence="8">The sequence shown here is derived from an EMBL/GenBank/DDBJ whole genome shotgun (WGS) entry which is preliminary data.</text>
</comment>
<keyword evidence="5 7" id="KW-0041">Annexin</keyword>
<evidence type="ECO:0000256" key="2">
    <source>
        <dbReference type="ARBA" id="ARBA00022723"/>
    </source>
</evidence>
<dbReference type="FunFam" id="1.10.220.10:FF:000001">
    <property type="entry name" value="Annexin"/>
    <property type="match status" value="1"/>
</dbReference>
<dbReference type="PROSITE" id="PS51897">
    <property type="entry name" value="ANNEXIN_2"/>
    <property type="match status" value="4"/>
</dbReference>
<dbReference type="InterPro" id="IPR001464">
    <property type="entry name" value="Annexin"/>
</dbReference>
<sequence length="313" mass="34994">MASISCPPNASPRDDAMQLHRAFKGFGCDNSAVISILAHRNYAQRALIQHEYQTIYHEGILKRLASELSGDFEKSVLLWMQNPAERDATLIRDSLTNAALNPKPANEVICSRTASMIQSIKQYYHSKFGTTLENDIGHYTAGDHQKILLSLVTTPRYEGPEFDRMAADEDAKALYKAGERKIGTDEITFIRIFSGRSSAHLAYVSFAYANLYGTPLKKVIKKETSGNFMQCLSIILQCAENPAAYFAKELHKSMKGMGTNDSALIRLIVSRAEIDLHYIKAEYLKKYKKPVEDAVHSETSGNYRKFLLALLGG</sequence>
<accession>A0AAD9XS69</accession>
<dbReference type="PROSITE" id="PS00223">
    <property type="entry name" value="ANNEXIN_1"/>
    <property type="match status" value="1"/>
</dbReference>
<evidence type="ECO:0000256" key="6">
    <source>
        <dbReference type="ARBA" id="ARBA00023302"/>
    </source>
</evidence>
<dbReference type="InterPro" id="IPR018252">
    <property type="entry name" value="Annexin_repeat_CS"/>
</dbReference>